<proteinExistence type="predicted"/>
<dbReference type="InterPro" id="IPR010727">
    <property type="entry name" value="DUF1302"/>
</dbReference>
<evidence type="ECO:0000313" key="2">
    <source>
        <dbReference type="EMBL" id="KAB7739336.1"/>
    </source>
</evidence>
<comment type="caution">
    <text evidence="2">The sequence shown here is derived from an EMBL/GenBank/DDBJ whole genome shotgun (WGS) entry which is preliminary data.</text>
</comment>
<gene>
    <name evidence="2" type="ORF">F2P47_12965</name>
</gene>
<reference evidence="2 3" key="1">
    <citation type="submission" date="2019-09" db="EMBL/GenBank/DDBJ databases">
        <title>Parvibaculum sedimenti sp. nov., isolated from sediment.</title>
        <authorList>
            <person name="Wang Y."/>
        </authorList>
    </citation>
    <scope>NUCLEOTIDE SEQUENCE [LARGE SCALE GENOMIC DNA]</scope>
    <source>
        <strain evidence="2 3">HXT-9</strain>
    </source>
</reference>
<keyword evidence="1" id="KW-0732">Signal</keyword>
<accession>A0A6N6VJ90</accession>
<name>A0A6N6VJ90_9HYPH</name>
<dbReference type="EMBL" id="WESC01000011">
    <property type="protein sequence ID" value="KAB7739336.1"/>
    <property type="molecule type" value="Genomic_DNA"/>
</dbReference>
<dbReference type="Proteomes" id="UP000468901">
    <property type="component" value="Unassembled WGS sequence"/>
</dbReference>
<evidence type="ECO:0000256" key="1">
    <source>
        <dbReference type="SAM" id="SignalP"/>
    </source>
</evidence>
<dbReference type="Pfam" id="PF06980">
    <property type="entry name" value="DUF1302"/>
    <property type="match status" value="1"/>
</dbReference>
<protein>
    <submittedName>
        <fullName evidence="2">DUF1302 family protein</fullName>
    </submittedName>
</protein>
<dbReference type="AlphaFoldDB" id="A0A6N6VJ90"/>
<keyword evidence="3" id="KW-1185">Reference proteome</keyword>
<evidence type="ECO:0000313" key="3">
    <source>
        <dbReference type="Proteomes" id="UP000468901"/>
    </source>
</evidence>
<feature type="signal peptide" evidence="1">
    <location>
        <begin position="1"/>
        <end position="40"/>
    </location>
</feature>
<organism evidence="2 3">
    <name type="scientific">Parvibaculum sedimenti</name>
    <dbReference type="NCBI Taxonomy" id="2608632"/>
    <lineage>
        <taxon>Bacteria</taxon>
        <taxon>Pseudomonadati</taxon>
        <taxon>Pseudomonadota</taxon>
        <taxon>Alphaproteobacteria</taxon>
        <taxon>Hyphomicrobiales</taxon>
        <taxon>Parvibaculaceae</taxon>
        <taxon>Parvibaculum</taxon>
    </lineage>
</organism>
<sequence>MRVSAGTSPVTNEQAQGLKLKSTFFAAIASTLLFAGAAHAESYKFGDIDLSIDTTVSLGATMRTSNRSCEHVSKENGGCPGSDGRVTGVNSDNGDLNFNRWDLTDAIGRVTADVEMKWENYGVFVRPTAYYNGVYAKNDLRFRDLSHDGKGQLDYNVNVLDAFVYGKWDIDGHAATLRVGKQALNWGESLFITGGINNFQAFDVTALRTPGAELKDAMTPMPMVYGSFSMTDNLTVEAFWQFSYKRTELDPAGSFFSTDDIVGKGSFPAYSGVVDDSLGLAGIHIPRSEDRGWSNADQFGVAAHYYAEDVGTGTDFGLYYTHYSSRLPYLGFQNGGVDTTTACSIVSGLGYDCADADGALAAFAYGANQGSYFHDFPQIQMIGASFSTTIEGTAVSGEATFSPKMPFGISDYELNASQIDGLGASSVLSSALTGHTVDSFSSLPYLPGVNQSTLTHIDLDAWQGQIGTITSFSASDFIPRNLGADSGIFVFNAGFVYVPDASHYPLNQAGREGGIRNYFAALILANGATHPQYATDFSSGYRAILSVDYPNAFGTSVTLTPNVAWRHDVVGYSPGPNTANYLSGLKEVSLGVDGTYQSYKASLSWTSTFGGGWYNDFTDRDFATLSLSYAF</sequence>
<feature type="chain" id="PRO_5026809540" evidence="1">
    <location>
        <begin position="41"/>
        <end position="631"/>
    </location>
</feature>